<dbReference type="InterPro" id="IPR044857">
    <property type="entry name" value="T7SS_EccB_R1"/>
</dbReference>
<evidence type="ECO:0000256" key="9">
    <source>
        <dbReference type="ARBA" id="ARBA00023136"/>
    </source>
</evidence>
<keyword evidence="8 10" id="KW-1133">Transmembrane helix</keyword>
<dbReference type="Pfam" id="PF05108">
    <property type="entry name" value="T7SS_ESX1_EccB"/>
    <property type="match status" value="1"/>
</dbReference>
<keyword evidence="12" id="KW-1185">Reference proteome</keyword>
<dbReference type="EMBL" id="JAATEJ010000023">
    <property type="protein sequence ID" value="NJP46615.1"/>
    <property type="molecule type" value="Genomic_DNA"/>
</dbReference>
<name>A0ABX0ZRT9_9ACTN</name>
<evidence type="ECO:0000256" key="10">
    <source>
        <dbReference type="SAM" id="Phobius"/>
    </source>
</evidence>
<keyword evidence="5" id="KW-0547">Nucleotide-binding</keyword>
<evidence type="ECO:0000256" key="3">
    <source>
        <dbReference type="ARBA" id="ARBA00022475"/>
    </source>
</evidence>
<accession>A0ABX0ZRT9</accession>
<protein>
    <submittedName>
        <fullName evidence="11">Type VII secretion protein EccB</fullName>
    </submittedName>
</protein>
<evidence type="ECO:0000256" key="2">
    <source>
        <dbReference type="ARBA" id="ARBA00008149"/>
    </source>
</evidence>
<evidence type="ECO:0000256" key="8">
    <source>
        <dbReference type="ARBA" id="ARBA00022989"/>
    </source>
</evidence>
<evidence type="ECO:0000313" key="12">
    <source>
        <dbReference type="Proteomes" id="UP000734511"/>
    </source>
</evidence>
<dbReference type="PANTHER" id="PTHR40765">
    <property type="entry name" value="ESX-2 SECRETION SYSTEM ATPASE ECCB2"/>
    <property type="match status" value="1"/>
</dbReference>
<gene>
    <name evidence="11" type="primary">eccB</name>
    <name evidence="11" type="ORF">HCN08_24890</name>
</gene>
<dbReference type="Gene3D" id="2.40.50.910">
    <property type="entry name" value="Type VII secretion system EccB, repeat 3 domain"/>
    <property type="match status" value="1"/>
</dbReference>
<keyword evidence="7" id="KW-0067">ATP-binding</keyword>
<dbReference type="InterPro" id="IPR007795">
    <property type="entry name" value="T7SS_EccB"/>
</dbReference>
<keyword evidence="9 10" id="KW-0472">Membrane</keyword>
<evidence type="ECO:0000256" key="6">
    <source>
        <dbReference type="ARBA" id="ARBA00022801"/>
    </source>
</evidence>
<reference evidence="11 12" key="1">
    <citation type="submission" date="2020-03" db="EMBL/GenBank/DDBJ databases">
        <title>WGS of actinomycetes isolated from Thailand.</title>
        <authorList>
            <person name="Thawai C."/>
        </authorList>
    </citation>
    <scope>NUCLEOTIDE SEQUENCE [LARGE SCALE GENOMIC DNA]</scope>
    <source>
        <strain evidence="11 12">PRB2-1</strain>
    </source>
</reference>
<comment type="caution">
    <text evidence="11">The sequence shown here is derived from an EMBL/GenBank/DDBJ whole genome shotgun (WGS) entry which is preliminary data.</text>
</comment>
<evidence type="ECO:0000256" key="1">
    <source>
        <dbReference type="ARBA" id="ARBA00004162"/>
    </source>
</evidence>
<comment type="similarity">
    <text evidence="2">Belongs to the EccB family.</text>
</comment>
<sequence length="498" mass="51674">MASRKEQLNAYTFARKRVVAAFLQPSPAGSDEGAPRPLRALVPGIVVGAVLLAGFGAWGLISPSVPHGWDDPGKHVIVADESTTRYVVLNDADTHKPVLHPVLNMASARLLLDPGNYDVIKVKESVLDHSGLKHGATIGIPYAPDRLPSTADAAKPKVWAVCDRPGGGTGVGAQQAVFVLGGDEAGAVAGASALSGDQVLYVRDQNDTKYLVDAQGTKFRLGGTGVTNPQQVELLLRTIFGEGAQPQTVTDAWLGTLDSGTPIAFPVIENSGTKTQAAGVPADAAVVGTVLQAQSGAGVQYYVTTKDGIAPVSRFGALLLLQLSNKSDAHKIAIPSNPRPEFLPADWPQGDPAQVNSTAGDAPRDVSCSVLHGGATATSGPKLTMWAGKDYPEQIVEGTASAYVTPGSGLLYQEVVGHDVSGGTLYLVTDTGLRYAVSRNNDSAAANKAANSQQETNQAAVRLGYQDVKPMSIPSVWSELLPKGPALDTTSAAQPQGS</sequence>
<dbReference type="InterPro" id="IPR042485">
    <property type="entry name" value="T7SS_EccB_R3"/>
</dbReference>
<dbReference type="RefSeq" id="WP_167985474.1">
    <property type="nucleotide sequence ID" value="NZ_JAATEJ010000023.1"/>
</dbReference>
<organism evidence="11 12">
    <name type="scientific">Actinacidiphila epipremni</name>
    <dbReference type="NCBI Taxonomy" id="2053013"/>
    <lineage>
        <taxon>Bacteria</taxon>
        <taxon>Bacillati</taxon>
        <taxon>Actinomycetota</taxon>
        <taxon>Actinomycetes</taxon>
        <taxon>Kitasatosporales</taxon>
        <taxon>Streptomycetaceae</taxon>
        <taxon>Actinacidiphila</taxon>
    </lineage>
</organism>
<dbReference type="Proteomes" id="UP000734511">
    <property type="component" value="Unassembled WGS sequence"/>
</dbReference>
<evidence type="ECO:0000256" key="5">
    <source>
        <dbReference type="ARBA" id="ARBA00022741"/>
    </source>
</evidence>
<keyword evidence="4 10" id="KW-0812">Transmembrane</keyword>
<evidence type="ECO:0000256" key="4">
    <source>
        <dbReference type="ARBA" id="ARBA00022692"/>
    </source>
</evidence>
<proteinExistence type="inferred from homology"/>
<keyword evidence="6" id="KW-0378">Hydrolase</keyword>
<keyword evidence="3" id="KW-1003">Cell membrane</keyword>
<dbReference type="Gene3D" id="3.30.2390.20">
    <property type="entry name" value="Type VII secretion system EccB, repeat 1 domain"/>
    <property type="match status" value="1"/>
</dbReference>
<dbReference type="PANTHER" id="PTHR40765:SF2">
    <property type="entry name" value="ESX-2 SECRETION SYSTEM ATPASE ECCB2"/>
    <property type="match status" value="1"/>
</dbReference>
<evidence type="ECO:0000256" key="7">
    <source>
        <dbReference type="ARBA" id="ARBA00022840"/>
    </source>
</evidence>
<dbReference type="NCBIfam" id="TIGR03919">
    <property type="entry name" value="T7SS_EccB"/>
    <property type="match status" value="1"/>
</dbReference>
<evidence type="ECO:0000313" key="11">
    <source>
        <dbReference type="EMBL" id="NJP46615.1"/>
    </source>
</evidence>
<feature type="transmembrane region" description="Helical" evidence="10">
    <location>
        <begin position="40"/>
        <end position="61"/>
    </location>
</feature>
<comment type="subcellular location">
    <subcellularLocation>
        <location evidence="1">Cell membrane</location>
        <topology evidence="1">Single-pass membrane protein</topology>
    </subcellularLocation>
</comment>